<dbReference type="Pfam" id="PF05635">
    <property type="entry name" value="23S_rRNA_IVP"/>
    <property type="match status" value="1"/>
</dbReference>
<protein>
    <recommendedName>
        <fullName evidence="3">Four helix bundle protein</fullName>
    </recommendedName>
</protein>
<dbReference type="EMBL" id="BMEX01000060">
    <property type="protein sequence ID" value="GGA59615.1"/>
    <property type="molecule type" value="Genomic_DNA"/>
</dbReference>
<comment type="caution">
    <text evidence="1">The sequence shown here is derived from an EMBL/GenBank/DDBJ whole genome shotgun (WGS) entry which is preliminary data.</text>
</comment>
<dbReference type="Proteomes" id="UP000617979">
    <property type="component" value="Unassembled WGS sequence"/>
</dbReference>
<proteinExistence type="predicted"/>
<evidence type="ECO:0000313" key="2">
    <source>
        <dbReference type="Proteomes" id="UP000617979"/>
    </source>
</evidence>
<dbReference type="CDD" id="cd16377">
    <property type="entry name" value="23S_rRNA_IVP_like"/>
    <property type="match status" value="1"/>
</dbReference>
<organism evidence="1 2">
    <name type="scientific">Kroppenstedtia guangzhouensis</name>
    <dbReference type="NCBI Taxonomy" id="1274356"/>
    <lineage>
        <taxon>Bacteria</taxon>
        <taxon>Bacillati</taxon>
        <taxon>Bacillota</taxon>
        <taxon>Bacilli</taxon>
        <taxon>Bacillales</taxon>
        <taxon>Thermoactinomycetaceae</taxon>
        <taxon>Kroppenstedtia</taxon>
    </lineage>
</organism>
<reference evidence="2" key="1">
    <citation type="journal article" date="2019" name="Int. J. Syst. Evol. Microbiol.">
        <title>The Global Catalogue of Microorganisms (GCM) 10K type strain sequencing project: providing services to taxonomists for standard genome sequencing and annotation.</title>
        <authorList>
            <consortium name="The Broad Institute Genomics Platform"/>
            <consortium name="The Broad Institute Genome Sequencing Center for Infectious Disease"/>
            <person name="Wu L."/>
            <person name="Ma J."/>
        </authorList>
    </citation>
    <scope>NUCLEOTIDE SEQUENCE [LARGE SCALE GENOMIC DNA]</scope>
    <source>
        <strain evidence="2">CGMCC 1.12404</strain>
    </source>
</reference>
<name>A0ABQ1H6W4_9BACL</name>
<accession>A0ABQ1H6W4</accession>
<dbReference type="Gene3D" id="1.20.1440.60">
    <property type="entry name" value="23S rRNA-intervening sequence"/>
    <property type="match status" value="1"/>
</dbReference>
<dbReference type="NCBIfam" id="TIGR02436">
    <property type="entry name" value="four helix bundle protein"/>
    <property type="match status" value="1"/>
</dbReference>
<dbReference type="SUPFAM" id="SSF158446">
    <property type="entry name" value="IVS-encoded protein-like"/>
    <property type="match status" value="1"/>
</dbReference>
<evidence type="ECO:0008006" key="3">
    <source>
        <dbReference type="Google" id="ProtNLM"/>
    </source>
</evidence>
<keyword evidence="2" id="KW-1185">Reference proteome</keyword>
<dbReference type="InterPro" id="IPR036583">
    <property type="entry name" value="23S_rRNA_IVS_sf"/>
</dbReference>
<gene>
    <name evidence="1" type="ORF">GCM10007416_35770</name>
</gene>
<dbReference type="PANTHER" id="PTHR38471">
    <property type="entry name" value="FOUR HELIX BUNDLE PROTEIN"/>
    <property type="match status" value="1"/>
</dbReference>
<dbReference type="InterPro" id="IPR012657">
    <property type="entry name" value="23S_rRNA-intervening_sequence"/>
</dbReference>
<evidence type="ECO:0000313" key="1">
    <source>
        <dbReference type="EMBL" id="GGA59615.1"/>
    </source>
</evidence>
<sequence length="121" mass="14043">MIRSFRDFRVYQASYSLALEVHKATRTFPDFEKYELGAQLRRAAVSIPANIAEGYGKRRSTADFKRFIGIALGSCNEVQVYLDMAHDLGYVDQALYQRWEQSYSKLGRQLHSLLDKWKSNI</sequence>
<dbReference type="PANTHER" id="PTHR38471:SF2">
    <property type="entry name" value="FOUR HELIX BUNDLE PROTEIN"/>
    <property type="match status" value="1"/>
</dbReference>